<keyword evidence="3" id="KW-1185">Reference proteome</keyword>
<sequence>MPSSTSKSMILPVDVALTKRSRKFYDGTYKWNSEGFTDEHGVYRKFDCYDAAARAPTPLPPMFPGELEEESTDDLRDQQPVANPEIFTFASNSSSKGGMVTIRRDELFHGHKDRDRLIGKMEGILITCRHTGTELSLEECYRLCGIPDSAIRVEKTGNRETTPPQSPEKGQTAVAKSDMQGQSPGRIGEGSTRHSDFSDCPSDLSDWDVQDQVKSGKEAPPPADTRRNKQDKPDGDAKPTRKTTRGVAQKIRKGAKASSRTQSSNATPALFSLQSEGFTGASSNDTTQRRRSSRQGNAQSGK</sequence>
<feature type="compositionally biased region" description="Polar residues" evidence="1">
    <location>
        <begin position="258"/>
        <end position="286"/>
    </location>
</feature>
<dbReference type="OrthoDB" id="3799586at2759"/>
<dbReference type="EMBL" id="ML976617">
    <property type="protein sequence ID" value="KAF1843816.1"/>
    <property type="molecule type" value="Genomic_DNA"/>
</dbReference>
<feature type="compositionally biased region" description="Basic and acidic residues" evidence="1">
    <location>
        <begin position="224"/>
        <end position="239"/>
    </location>
</feature>
<dbReference type="Proteomes" id="UP000800039">
    <property type="component" value="Unassembled WGS sequence"/>
</dbReference>
<feature type="compositionally biased region" description="Basic residues" evidence="1">
    <location>
        <begin position="240"/>
        <end position="255"/>
    </location>
</feature>
<reference evidence="2" key="1">
    <citation type="submission" date="2020-01" db="EMBL/GenBank/DDBJ databases">
        <authorList>
            <consortium name="DOE Joint Genome Institute"/>
            <person name="Haridas S."/>
            <person name="Albert R."/>
            <person name="Binder M."/>
            <person name="Bloem J."/>
            <person name="Labutti K."/>
            <person name="Salamov A."/>
            <person name="Andreopoulos B."/>
            <person name="Baker S.E."/>
            <person name="Barry K."/>
            <person name="Bills G."/>
            <person name="Bluhm B.H."/>
            <person name="Cannon C."/>
            <person name="Castanera R."/>
            <person name="Culley D.E."/>
            <person name="Daum C."/>
            <person name="Ezra D."/>
            <person name="Gonzalez J.B."/>
            <person name="Henrissat B."/>
            <person name="Kuo A."/>
            <person name="Liang C."/>
            <person name="Lipzen A."/>
            <person name="Lutzoni F."/>
            <person name="Magnuson J."/>
            <person name="Mondo S."/>
            <person name="Nolan M."/>
            <person name="Ohm R."/>
            <person name="Pangilinan J."/>
            <person name="Park H.-J."/>
            <person name="Ramirez L."/>
            <person name="Alfaro M."/>
            <person name="Sun H."/>
            <person name="Tritt A."/>
            <person name="Yoshinaga Y."/>
            <person name="Zwiers L.-H."/>
            <person name="Turgeon B.G."/>
            <person name="Goodwin S.B."/>
            <person name="Spatafora J.W."/>
            <person name="Crous P.W."/>
            <person name="Grigoriev I.V."/>
        </authorList>
    </citation>
    <scope>NUCLEOTIDE SEQUENCE</scope>
    <source>
        <strain evidence="2">CBS 394.84</strain>
    </source>
</reference>
<gene>
    <name evidence="2" type="ORF">K460DRAFT_408138</name>
</gene>
<comment type="caution">
    <text evidence="2">The sequence shown here is derived from an EMBL/GenBank/DDBJ whole genome shotgun (WGS) entry which is preliminary data.</text>
</comment>
<dbReference type="AlphaFoldDB" id="A0A9P4L6C7"/>
<feature type="region of interest" description="Disordered" evidence="1">
    <location>
        <begin position="155"/>
        <end position="302"/>
    </location>
</feature>
<organism evidence="2 3">
    <name type="scientific">Cucurbitaria berberidis CBS 394.84</name>
    <dbReference type="NCBI Taxonomy" id="1168544"/>
    <lineage>
        <taxon>Eukaryota</taxon>
        <taxon>Fungi</taxon>
        <taxon>Dikarya</taxon>
        <taxon>Ascomycota</taxon>
        <taxon>Pezizomycotina</taxon>
        <taxon>Dothideomycetes</taxon>
        <taxon>Pleosporomycetidae</taxon>
        <taxon>Pleosporales</taxon>
        <taxon>Pleosporineae</taxon>
        <taxon>Cucurbitariaceae</taxon>
        <taxon>Cucurbitaria</taxon>
    </lineage>
</organism>
<accession>A0A9P4L6C7</accession>
<evidence type="ECO:0000313" key="2">
    <source>
        <dbReference type="EMBL" id="KAF1843816.1"/>
    </source>
</evidence>
<dbReference type="GeneID" id="63854385"/>
<evidence type="ECO:0000256" key="1">
    <source>
        <dbReference type="SAM" id="MobiDB-lite"/>
    </source>
</evidence>
<dbReference type="RefSeq" id="XP_040786379.1">
    <property type="nucleotide sequence ID" value="XM_040937135.1"/>
</dbReference>
<protein>
    <submittedName>
        <fullName evidence="2">Uncharacterized protein</fullName>
    </submittedName>
</protein>
<proteinExistence type="predicted"/>
<evidence type="ECO:0000313" key="3">
    <source>
        <dbReference type="Proteomes" id="UP000800039"/>
    </source>
</evidence>
<name>A0A9P4L6C7_9PLEO</name>